<keyword evidence="9 11" id="KW-0368">Histidine biosynthesis</keyword>
<comment type="subunit">
    <text evidence="4 11">Homodimer.</text>
</comment>
<dbReference type="UniPathway" id="UPA00031">
    <property type="reaction ID" value="UER00012"/>
</dbReference>
<dbReference type="Gene3D" id="3.90.1150.10">
    <property type="entry name" value="Aspartate Aminotransferase, domain 1"/>
    <property type="match status" value="1"/>
</dbReference>
<protein>
    <recommendedName>
        <fullName evidence="11">Histidinol-phosphate aminotransferase</fullName>
        <ecNumber evidence="11">2.6.1.9</ecNumber>
    </recommendedName>
    <alternativeName>
        <fullName evidence="11">Imidazole acetol-phosphate transaminase</fullName>
    </alternativeName>
</protein>
<feature type="modified residue" description="N6-(pyridoxal phosphate)lysine" evidence="11">
    <location>
        <position position="228"/>
    </location>
</feature>
<dbReference type="InterPro" id="IPR004839">
    <property type="entry name" value="Aminotransferase_I/II_large"/>
</dbReference>
<evidence type="ECO:0000256" key="3">
    <source>
        <dbReference type="ARBA" id="ARBA00007970"/>
    </source>
</evidence>
<dbReference type="PANTHER" id="PTHR43643">
    <property type="entry name" value="HISTIDINOL-PHOSPHATE AMINOTRANSFERASE 2"/>
    <property type="match status" value="1"/>
</dbReference>
<dbReference type="AlphaFoldDB" id="A0A6J4TSS1"/>
<evidence type="ECO:0000256" key="6">
    <source>
        <dbReference type="ARBA" id="ARBA00022605"/>
    </source>
</evidence>
<keyword evidence="8 11" id="KW-0663">Pyridoxal phosphate</keyword>
<dbReference type="CDD" id="cd00609">
    <property type="entry name" value="AAT_like"/>
    <property type="match status" value="1"/>
</dbReference>
<name>A0A6J4TSS1_9ACTN</name>
<feature type="domain" description="Aminotransferase class I/classII large" evidence="12">
    <location>
        <begin position="32"/>
        <end position="355"/>
    </location>
</feature>
<evidence type="ECO:0000256" key="10">
    <source>
        <dbReference type="ARBA" id="ARBA00047481"/>
    </source>
</evidence>
<dbReference type="InterPro" id="IPR050106">
    <property type="entry name" value="HistidinolP_aminotransfase"/>
</dbReference>
<keyword evidence="6 11" id="KW-0028">Amino-acid biosynthesis</keyword>
<dbReference type="Gene3D" id="3.40.640.10">
    <property type="entry name" value="Type I PLP-dependent aspartate aminotransferase-like (Major domain)"/>
    <property type="match status" value="1"/>
</dbReference>
<dbReference type="EMBL" id="CADCVM010000479">
    <property type="protein sequence ID" value="CAA9531242.1"/>
    <property type="molecule type" value="Genomic_DNA"/>
</dbReference>
<sequence length="366" mass="39215">MPVPFRPELDSLRTYVPPKSWRMAAEGRADDYAKLTSNELAFGPLPEAEAALAEVLPRANRYPDSHVSRLRQVVADANPGTETSNVLVGNGSSEVLLNALQLLPAGGEVVYPWPSFSLYPMLCAVLGMDARPVPLTERDGVPAGIPADGILSSVTDRTRAVILCNPNNPSGAYLTLSEVRAFAEKLPEQVLLILDEAYVEFVDDPRYQNSHALALERENVVVARTFSKAHGLAGLRCGYGIASGGIPDYAERVRFPVSVNLAAQVAATASMLAEGKVRERARFVVGERARLQRAFGEAGLDSLPSQGNFVMVRFGAEEFERTGILVREGGALGYPGWSRVTVGNAEENDRVVEAVGVSALGAGRGV</sequence>
<evidence type="ECO:0000256" key="4">
    <source>
        <dbReference type="ARBA" id="ARBA00011738"/>
    </source>
</evidence>
<reference evidence="13" key="1">
    <citation type="submission" date="2020-02" db="EMBL/GenBank/DDBJ databases">
        <authorList>
            <person name="Meier V. D."/>
        </authorList>
    </citation>
    <scope>NUCLEOTIDE SEQUENCE</scope>
    <source>
        <strain evidence="13">AVDCRST_MAG05</strain>
    </source>
</reference>
<accession>A0A6J4TSS1</accession>
<comment type="similarity">
    <text evidence="3 11">Belongs to the class-II pyridoxal-phosphate-dependent aminotransferase family. Histidinol-phosphate aminotransferase subfamily.</text>
</comment>
<gene>
    <name evidence="11" type="primary">hisC</name>
    <name evidence="13" type="ORF">AVDCRST_MAG05-4453</name>
</gene>
<evidence type="ECO:0000256" key="7">
    <source>
        <dbReference type="ARBA" id="ARBA00022679"/>
    </source>
</evidence>
<evidence type="ECO:0000256" key="1">
    <source>
        <dbReference type="ARBA" id="ARBA00001933"/>
    </source>
</evidence>
<evidence type="ECO:0000259" key="12">
    <source>
        <dbReference type="Pfam" id="PF00155"/>
    </source>
</evidence>
<keyword evidence="5 11" id="KW-0032">Aminotransferase</keyword>
<evidence type="ECO:0000256" key="9">
    <source>
        <dbReference type="ARBA" id="ARBA00023102"/>
    </source>
</evidence>
<evidence type="ECO:0000313" key="13">
    <source>
        <dbReference type="EMBL" id="CAA9531242.1"/>
    </source>
</evidence>
<keyword evidence="7 11" id="KW-0808">Transferase</keyword>
<evidence type="ECO:0000256" key="2">
    <source>
        <dbReference type="ARBA" id="ARBA00005011"/>
    </source>
</evidence>
<dbReference type="Pfam" id="PF00155">
    <property type="entry name" value="Aminotran_1_2"/>
    <property type="match status" value="1"/>
</dbReference>
<dbReference type="HAMAP" id="MF_01023">
    <property type="entry name" value="HisC_aminotrans_2"/>
    <property type="match status" value="1"/>
</dbReference>
<comment type="cofactor">
    <cofactor evidence="1 11">
        <name>pyridoxal 5'-phosphate</name>
        <dbReference type="ChEBI" id="CHEBI:597326"/>
    </cofactor>
</comment>
<dbReference type="InterPro" id="IPR005861">
    <property type="entry name" value="HisP_aminotrans"/>
</dbReference>
<dbReference type="InterPro" id="IPR015422">
    <property type="entry name" value="PyrdxlP-dep_Trfase_small"/>
</dbReference>
<evidence type="ECO:0000256" key="5">
    <source>
        <dbReference type="ARBA" id="ARBA00022576"/>
    </source>
</evidence>
<dbReference type="InterPro" id="IPR015421">
    <property type="entry name" value="PyrdxlP-dep_Trfase_major"/>
</dbReference>
<organism evidence="13">
    <name type="scientific">uncultured Rubrobacteraceae bacterium</name>
    <dbReference type="NCBI Taxonomy" id="349277"/>
    <lineage>
        <taxon>Bacteria</taxon>
        <taxon>Bacillati</taxon>
        <taxon>Actinomycetota</taxon>
        <taxon>Rubrobacteria</taxon>
        <taxon>Rubrobacterales</taxon>
        <taxon>Rubrobacteraceae</taxon>
        <taxon>environmental samples</taxon>
    </lineage>
</organism>
<dbReference type="SUPFAM" id="SSF53383">
    <property type="entry name" value="PLP-dependent transferases"/>
    <property type="match status" value="1"/>
</dbReference>
<dbReference type="PANTHER" id="PTHR43643:SF6">
    <property type="entry name" value="HISTIDINOL-PHOSPHATE AMINOTRANSFERASE"/>
    <property type="match status" value="1"/>
</dbReference>
<evidence type="ECO:0000256" key="11">
    <source>
        <dbReference type="HAMAP-Rule" id="MF_01023"/>
    </source>
</evidence>
<dbReference type="GO" id="GO:0004400">
    <property type="term" value="F:histidinol-phosphate transaminase activity"/>
    <property type="evidence" value="ECO:0007669"/>
    <property type="project" value="UniProtKB-UniRule"/>
</dbReference>
<dbReference type="InterPro" id="IPR015424">
    <property type="entry name" value="PyrdxlP-dep_Trfase"/>
</dbReference>
<comment type="catalytic activity">
    <reaction evidence="10 11">
        <text>L-histidinol phosphate + 2-oxoglutarate = 3-(imidazol-4-yl)-2-oxopropyl phosphate + L-glutamate</text>
        <dbReference type="Rhea" id="RHEA:23744"/>
        <dbReference type="ChEBI" id="CHEBI:16810"/>
        <dbReference type="ChEBI" id="CHEBI:29985"/>
        <dbReference type="ChEBI" id="CHEBI:57766"/>
        <dbReference type="ChEBI" id="CHEBI:57980"/>
        <dbReference type="EC" id="2.6.1.9"/>
    </reaction>
</comment>
<dbReference type="GO" id="GO:0030170">
    <property type="term" value="F:pyridoxal phosphate binding"/>
    <property type="evidence" value="ECO:0007669"/>
    <property type="project" value="InterPro"/>
</dbReference>
<proteinExistence type="inferred from homology"/>
<comment type="pathway">
    <text evidence="2 11">Amino-acid biosynthesis; L-histidine biosynthesis; L-histidine from 5-phospho-alpha-D-ribose 1-diphosphate: step 7/9.</text>
</comment>
<dbReference type="GO" id="GO:0000105">
    <property type="term" value="P:L-histidine biosynthetic process"/>
    <property type="evidence" value="ECO:0007669"/>
    <property type="project" value="UniProtKB-UniRule"/>
</dbReference>
<dbReference type="EC" id="2.6.1.9" evidence="11"/>
<evidence type="ECO:0000256" key="8">
    <source>
        <dbReference type="ARBA" id="ARBA00022898"/>
    </source>
</evidence>